<evidence type="ECO:0000313" key="3">
    <source>
        <dbReference type="Proteomes" id="UP001515480"/>
    </source>
</evidence>
<organism evidence="2 3">
    <name type="scientific">Prymnesium parvum</name>
    <name type="common">Toxic golden alga</name>
    <dbReference type="NCBI Taxonomy" id="97485"/>
    <lineage>
        <taxon>Eukaryota</taxon>
        <taxon>Haptista</taxon>
        <taxon>Haptophyta</taxon>
        <taxon>Prymnesiophyceae</taxon>
        <taxon>Prymnesiales</taxon>
        <taxon>Prymnesiaceae</taxon>
        <taxon>Prymnesium</taxon>
    </lineage>
</organism>
<gene>
    <name evidence="2" type="ORF">AB1Y20_002922</name>
</gene>
<feature type="transmembrane region" description="Helical" evidence="1">
    <location>
        <begin position="364"/>
        <end position="382"/>
    </location>
</feature>
<sequence>MAAKETTAILASRSEAIERTPAASLLSSVGAACAFILLLETVDHVASALQLPLLRASVACPPPPPAPHAADGGAWSGSAACADAPAVLRAAQRVEGQMVCASLLSHMLCAPLLAVAADVRSRSLALGLSAACKLGKLALLALLVGAAPHALRRGGEPYPSLPLPLLLAAAALGGAGAANVPLNALLGDLSPAAARGRVFTALTLAHAAAGLGSTLLAATLLHLRLADYTFPLAALAALAPLSLAPLAALAAREPRRAPAEPHARGCGPLPRLSAGGAARLLAAGTRSLARLFARSARLRALSASFACIGFGAGGATTILASFSIGVLGWAQGDLEYLALLAAPFAVGSLVAGNVALVRYGAARVACASISTLCVAVSLLVFAPWFPPVVMLMVCLTGSSIILFPATLDLFTEAFETQERAQAQALVVTAVTFAISLAAPCFSSVFDPSATGARAAVPFAIAAIACMLGLGLAVQELAFHPAALADDRRQAYGCMPAVDTT</sequence>
<dbReference type="AlphaFoldDB" id="A0AB34JD58"/>
<keyword evidence="1" id="KW-0472">Membrane</keyword>
<name>A0AB34JD58_PRYPA</name>
<feature type="transmembrane region" description="Helical" evidence="1">
    <location>
        <begin position="451"/>
        <end position="473"/>
    </location>
</feature>
<evidence type="ECO:0000313" key="2">
    <source>
        <dbReference type="EMBL" id="KAL1518634.1"/>
    </source>
</evidence>
<dbReference type="Gene3D" id="1.20.1250.20">
    <property type="entry name" value="MFS general substrate transporter like domains"/>
    <property type="match status" value="1"/>
</dbReference>
<feature type="transmembrane region" description="Helical" evidence="1">
    <location>
        <begin position="422"/>
        <end position="445"/>
    </location>
</feature>
<feature type="transmembrane region" description="Helical" evidence="1">
    <location>
        <begin position="165"/>
        <end position="186"/>
    </location>
</feature>
<evidence type="ECO:0000256" key="1">
    <source>
        <dbReference type="SAM" id="Phobius"/>
    </source>
</evidence>
<reference evidence="2 3" key="1">
    <citation type="journal article" date="2024" name="Science">
        <title>Giant polyketide synthase enzymes in the biosynthesis of giant marine polyether toxins.</title>
        <authorList>
            <person name="Fallon T.R."/>
            <person name="Shende V.V."/>
            <person name="Wierzbicki I.H."/>
            <person name="Pendleton A.L."/>
            <person name="Watervoot N.F."/>
            <person name="Auber R.P."/>
            <person name="Gonzalez D.J."/>
            <person name="Wisecaver J.H."/>
            <person name="Moore B.S."/>
        </authorList>
    </citation>
    <scope>NUCLEOTIDE SEQUENCE [LARGE SCALE GENOMIC DNA]</scope>
    <source>
        <strain evidence="2 3">12B1</strain>
    </source>
</reference>
<dbReference type="EMBL" id="JBGBPQ010000010">
    <property type="protein sequence ID" value="KAL1518634.1"/>
    <property type="molecule type" value="Genomic_DNA"/>
</dbReference>
<accession>A0AB34JD58</accession>
<dbReference type="InterPro" id="IPR036259">
    <property type="entry name" value="MFS_trans_sf"/>
</dbReference>
<feature type="transmembrane region" description="Helical" evidence="1">
    <location>
        <begin position="124"/>
        <end position="145"/>
    </location>
</feature>
<feature type="transmembrane region" description="Helical" evidence="1">
    <location>
        <begin position="228"/>
        <end position="251"/>
    </location>
</feature>
<dbReference type="InterPro" id="IPR011701">
    <property type="entry name" value="MFS"/>
</dbReference>
<comment type="caution">
    <text evidence="2">The sequence shown here is derived from an EMBL/GenBank/DDBJ whole genome shotgun (WGS) entry which is preliminary data.</text>
</comment>
<feature type="transmembrane region" description="Helical" evidence="1">
    <location>
        <begin position="336"/>
        <end position="357"/>
    </location>
</feature>
<feature type="transmembrane region" description="Helical" evidence="1">
    <location>
        <begin position="300"/>
        <end position="330"/>
    </location>
</feature>
<keyword evidence="1" id="KW-1133">Transmembrane helix</keyword>
<dbReference type="Pfam" id="PF07690">
    <property type="entry name" value="MFS_1"/>
    <property type="match status" value="1"/>
</dbReference>
<evidence type="ECO:0008006" key="4">
    <source>
        <dbReference type="Google" id="ProtNLM"/>
    </source>
</evidence>
<proteinExistence type="predicted"/>
<feature type="transmembrane region" description="Helical" evidence="1">
    <location>
        <begin position="388"/>
        <end position="410"/>
    </location>
</feature>
<dbReference type="SUPFAM" id="SSF103473">
    <property type="entry name" value="MFS general substrate transporter"/>
    <property type="match status" value="1"/>
</dbReference>
<keyword evidence="3" id="KW-1185">Reference proteome</keyword>
<dbReference type="GO" id="GO:0022857">
    <property type="term" value="F:transmembrane transporter activity"/>
    <property type="evidence" value="ECO:0007669"/>
    <property type="project" value="InterPro"/>
</dbReference>
<keyword evidence="1" id="KW-0812">Transmembrane</keyword>
<protein>
    <recommendedName>
        <fullName evidence="4">Major facilitator superfamily (MFS) profile domain-containing protein</fullName>
    </recommendedName>
</protein>
<dbReference type="Proteomes" id="UP001515480">
    <property type="component" value="Unassembled WGS sequence"/>
</dbReference>
<feature type="transmembrane region" description="Helical" evidence="1">
    <location>
        <begin position="198"/>
        <end position="222"/>
    </location>
</feature>
<dbReference type="PROSITE" id="PS51257">
    <property type="entry name" value="PROKAR_LIPOPROTEIN"/>
    <property type="match status" value="1"/>
</dbReference>